<dbReference type="SUPFAM" id="SSF50729">
    <property type="entry name" value="PH domain-like"/>
    <property type="match status" value="1"/>
</dbReference>
<comment type="caution">
    <text evidence="1">The sequence shown here is derived from an EMBL/GenBank/DDBJ whole genome shotgun (WGS) entry which is preliminary data.</text>
</comment>
<dbReference type="EMBL" id="MU157886">
    <property type="protein sequence ID" value="KAF9525268.1"/>
    <property type="molecule type" value="Genomic_DNA"/>
</dbReference>
<dbReference type="AlphaFoldDB" id="A0A9P6EAB7"/>
<evidence type="ECO:0000313" key="1">
    <source>
        <dbReference type="EMBL" id="KAF9525268.1"/>
    </source>
</evidence>
<organism evidence="1 2">
    <name type="scientific">Crepidotus variabilis</name>
    <dbReference type="NCBI Taxonomy" id="179855"/>
    <lineage>
        <taxon>Eukaryota</taxon>
        <taxon>Fungi</taxon>
        <taxon>Dikarya</taxon>
        <taxon>Basidiomycota</taxon>
        <taxon>Agaricomycotina</taxon>
        <taxon>Agaricomycetes</taxon>
        <taxon>Agaricomycetidae</taxon>
        <taxon>Agaricales</taxon>
        <taxon>Agaricineae</taxon>
        <taxon>Crepidotaceae</taxon>
        <taxon>Crepidotus</taxon>
    </lineage>
</organism>
<gene>
    <name evidence="1" type="ORF">CPB83DRAFT_859796</name>
</gene>
<dbReference type="Gene3D" id="2.30.29.30">
    <property type="entry name" value="Pleckstrin-homology domain (PH domain)/Phosphotyrosine-binding domain (PTB)"/>
    <property type="match status" value="1"/>
</dbReference>
<protein>
    <submittedName>
        <fullName evidence="1">Uncharacterized protein</fullName>
    </submittedName>
</protein>
<evidence type="ECO:0000313" key="2">
    <source>
        <dbReference type="Proteomes" id="UP000807306"/>
    </source>
</evidence>
<dbReference type="InterPro" id="IPR011993">
    <property type="entry name" value="PH-like_dom_sf"/>
</dbReference>
<dbReference type="Proteomes" id="UP000807306">
    <property type="component" value="Unassembled WGS sequence"/>
</dbReference>
<reference evidence="1" key="1">
    <citation type="submission" date="2020-11" db="EMBL/GenBank/DDBJ databases">
        <authorList>
            <consortium name="DOE Joint Genome Institute"/>
            <person name="Ahrendt S."/>
            <person name="Riley R."/>
            <person name="Andreopoulos W."/>
            <person name="Labutti K."/>
            <person name="Pangilinan J."/>
            <person name="Ruiz-Duenas F.J."/>
            <person name="Barrasa J.M."/>
            <person name="Sanchez-Garcia M."/>
            <person name="Camarero S."/>
            <person name="Miyauchi S."/>
            <person name="Serrano A."/>
            <person name="Linde D."/>
            <person name="Babiker R."/>
            <person name="Drula E."/>
            <person name="Ayuso-Fernandez I."/>
            <person name="Pacheco R."/>
            <person name="Padilla G."/>
            <person name="Ferreira P."/>
            <person name="Barriuso J."/>
            <person name="Kellner H."/>
            <person name="Castanera R."/>
            <person name="Alfaro M."/>
            <person name="Ramirez L."/>
            <person name="Pisabarro A.G."/>
            <person name="Kuo A."/>
            <person name="Tritt A."/>
            <person name="Lipzen A."/>
            <person name="He G."/>
            <person name="Yan M."/>
            <person name="Ng V."/>
            <person name="Cullen D."/>
            <person name="Martin F."/>
            <person name="Rosso M.-N."/>
            <person name="Henrissat B."/>
            <person name="Hibbett D."/>
            <person name="Martinez A.T."/>
            <person name="Grigoriev I.V."/>
        </authorList>
    </citation>
    <scope>NUCLEOTIDE SEQUENCE</scope>
    <source>
        <strain evidence="1">CBS 506.95</strain>
    </source>
</reference>
<dbReference type="OrthoDB" id="8963340at2759"/>
<proteinExistence type="predicted"/>
<sequence length="134" mass="15279">MTNSLTMSFESTTTLPLASTNNSQILLDRNGASTPGLDQNPYTVLATAGARVYHTKLTAEESQWTYSRWKGTLSFCRDIDTPSTISKGVSETEKHWFRLADDETGRTVWMFKFPENFDYTIDRPFFQVFQGRVC</sequence>
<accession>A0A9P6EAB7</accession>
<name>A0A9P6EAB7_9AGAR</name>
<keyword evidence="2" id="KW-1185">Reference proteome</keyword>